<evidence type="ECO:0000313" key="2">
    <source>
        <dbReference type="EMBL" id="MCT8974918.1"/>
    </source>
</evidence>
<dbReference type="Proteomes" id="UP001320898">
    <property type="component" value="Unassembled WGS sequence"/>
</dbReference>
<evidence type="ECO:0000256" key="1">
    <source>
        <dbReference type="SAM" id="SignalP"/>
    </source>
</evidence>
<evidence type="ECO:0000313" key="3">
    <source>
        <dbReference type="Proteomes" id="UP001320898"/>
    </source>
</evidence>
<dbReference type="AlphaFoldDB" id="A0AAW5R7I6"/>
<protein>
    <submittedName>
        <fullName evidence="2">Uncharacterized protein</fullName>
    </submittedName>
</protein>
<reference evidence="2 3" key="1">
    <citation type="submission" date="2022-04" db="EMBL/GenBank/DDBJ databases">
        <authorList>
            <person name="Ye Y.-Q."/>
            <person name="Du Z.-J."/>
        </authorList>
    </citation>
    <scope>NUCLEOTIDE SEQUENCE [LARGE SCALE GENOMIC DNA]</scope>
    <source>
        <strain evidence="2 3">A6E488</strain>
    </source>
</reference>
<feature type="signal peptide" evidence="1">
    <location>
        <begin position="1"/>
        <end position="33"/>
    </location>
</feature>
<dbReference type="RefSeq" id="WP_261618506.1">
    <property type="nucleotide sequence ID" value="NZ_JALIDZ010000018.1"/>
</dbReference>
<name>A0AAW5R7I6_9HYPH</name>
<comment type="caution">
    <text evidence="2">The sequence shown here is derived from an EMBL/GenBank/DDBJ whole genome shotgun (WGS) entry which is preliminary data.</text>
</comment>
<dbReference type="EMBL" id="JALIDZ010000018">
    <property type="protein sequence ID" value="MCT8974918.1"/>
    <property type="molecule type" value="Genomic_DNA"/>
</dbReference>
<proteinExistence type="predicted"/>
<sequence length="168" mass="18216">MQSTPKSRARSKTLSAAVVGLTMLAVTATSAGAEEVEYRGSGYLKNFTAACAPKGYGDPIFVNAIYRPRRLGTNGSSTRLSFFLQPFYAMSYELPKGRLGDRFKKVVGGATGTATEFFSTRPRLRLTDTNPGRINLKTTSLSLAGQIDNFDGIKGCRADFELGLNYHP</sequence>
<feature type="chain" id="PRO_5043980832" evidence="1">
    <location>
        <begin position="34"/>
        <end position="168"/>
    </location>
</feature>
<keyword evidence="1" id="KW-0732">Signal</keyword>
<keyword evidence="3" id="KW-1185">Reference proteome</keyword>
<organism evidence="2 3">
    <name type="scientific">Microbaculum marinisediminis</name>
    <dbReference type="NCBI Taxonomy" id="2931392"/>
    <lineage>
        <taxon>Bacteria</taxon>
        <taxon>Pseudomonadati</taxon>
        <taxon>Pseudomonadota</taxon>
        <taxon>Alphaproteobacteria</taxon>
        <taxon>Hyphomicrobiales</taxon>
        <taxon>Tepidamorphaceae</taxon>
        <taxon>Microbaculum</taxon>
    </lineage>
</organism>
<accession>A0AAW5R7I6</accession>
<gene>
    <name evidence="2" type="ORF">MUB46_23925</name>
</gene>